<feature type="transmembrane region" description="Helical" evidence="10">
    <location>
        <begin position="12"/>
        <end position="34"/>
    </location>
</feature>
<reference evidence="11 12" key="1">
    <citation type="submission" date="2020-12" db="EMBL/GenBank/DDBJ databases">
        <title>Effect of drift, selection, and recombination on the evolution of hybrid genomes in Candida yeast pathogens.</title>
        <authorList>
            <person name="Mixao V."/>
            <person name="Ksiezopolska E."/>
            <person name="Saus E."/>
            <person name="Boekhout T."/>
            <person name="Gacser A."/>
            <person name="Gabaldon T."/>
        </authorList>
    </citation>
    <scope>NUCLEOTIDE SEQUENCE [LARGE SCALE GENOMIC DNA]</scope>
    <source>
        <strain evidence="11 12">BP57</strain>
    </source>
</reference>
<dbReference type="UniPathway" id="UPA00196"/>
<keyword evidence="9" id="KW-0325">Glycoprotein</keyword>
<dbReference type="Pfam" id="PF10510">
    <property type="entry name" value="PIG-S"/>
    <property type="match status" value="1"/>
</dbReference>
<dbReference type="GO" id="GO:0006506">
    <property type="term" value="P:GPI anchor biosynthetic process"/>
    <property type="evidence" value="ECO:0007669"/>
    <property type="project" value="UniProtKB-UniPathway"/>
</dbReference>
<feature type="transmembrane region" description="Helical" evidence="10">
    <location>
        <begin position="421"/>
        <end position="440"/>
    </location>
</feature>
<dbReference type="PANTHER" id="PTHR21072:SF13">
    <property type="entry name" value="GPI TRANSAMIDASE COMPONENT PIG-S"/>
    <property type="match status" value="1"/>
</dbReference>
<dbReference type="InterPro" id="IPR019540">
    <property type="entry name" value="PtdIno-glycan_biosynth_class_S"/>
</dbReference>
<name>A0A8H7ZHT1_9ASCO</name>
<dbReference type="GO" id="GO:0016255">
    <property type="term" value="P:attachment of GPI anchor to protein"/>
    <property type="evidence" value="ECO:0007669"/>
    <property type="project" value="InterPro"/>
</dbReference>
<keyword evidence="5 10" id="KW-0812">Transmembrane</keyword>
<keyword evidence="8 10" id="KW-0472">Membrane</keyword>
<dbReference type="OrthoDB" id="28748at2759"/>
<evidence type="ECO:0000256" key="3">
    <source>
        <dbReference type="ARBA" id="ARBA00005316"/>
    </source>
</evidence>
<keyword evidence="6" id="KW-0256">Endoplasmic reticulum</keyword>
<dbReference type="RefSeq" id="XP_067549367.1">
    <property type="nucleotide sequence ID" value="XM_067690954.1"/>
</dbReference>
<organism evidence="11 12">
    <name type="scientific">Candida metapsilosis</name>
    <dbReference type="NCBI Taxonomy" id="273372"/>
    <lineage>
        <taxon>Eukaryota</taxon>
        <taxon>Fungi</taxon>
        <taxon>Dikarya</taxon>
        <taxon>Ascomycota</taxon>
        <taxon>Saccharomycotina</taxon>
        <taxon>Pichiomycetes</taxon>
        <taxon>Debaryomycetaceae</taxon>
        <taxon>Candida/Lodderomyces clade</taxon>
        <taxon>Candida</taxon>
    </lineage>
</organism>
<evidence type="ECO:0000313" key="12">
    <source>
        <dbReference type="Proteomes" id="UP000669133"/>
    </source>
</evidence>
<evidence type="ECO:0000256" key="10">
    <source>
        <dbReference type="SAM" id="Phobius"/>
    </source>
</evidence>
<dbReference type="GeneID" id="93650760"/>
<dbReference type="GO" id="GO:0042765">
    <property type="term" value="C:GPI-anchor transamidase complex"/>
    <property type="evidence" value="ECO:0007669"/>
    <property type="project" value="InterPro"/>
</dbReference>
<accession>A0A8H7ZHT1</accession>
<comment type="caution">
    <text evidence="11">The sequence shown here is derived from an EMBL/GenBank/DDBJ whole genome shotgun (WGS) entry which is preliminary data.</text>
</comment>
<comment type="subcellular location">
    <subcellularLocation>
        <location evidence="1">Endoplasmic reticulum membrane</location>
        <topology evidence="1">Multi-pass membrane protein</topology>
    </subcellularLocation>
</comment>
<evidence type="ECO:0000313" key="11">
    <source>
        <dbReference type="EMBL" id="KAG5420251.1"/>
    </source>
</evidence>
<evidence type="ECO:0000256" key="7">
    <source>
        <dbReference type="ARBA" id="ARBA00022989"/>
    </source>
</evidence>
<evidence type="ECO:0000256" key="8">
    <source>
        <dbReference type="ARBA" id="ARBA00023136"/>
    </source>
</evidence>
<comment type="similarity">
    <text evidence="3">Belongs to the PIGS family.</text>
</comment>
<evidence type="ECO:0000256" key="2">
    <source>
        <dbReference type="ARBA" id="ARBA00004687"/>
    </source>
</evidence>
<evidence type="ECO:0000256" key="6">
    <source>
        <dbReference type="ARBA" id="ARBA00022824"/>
    </source>
</evidence>
<protein>
    <submittedName>
        <fullName evidence="11">GPI17</fullName>
    </submittedName>
</protein>
<dbReference type="PANTHER" id="PTHR21072">
    <property type="entry name" value="GPI TRANSAMIDASE COMPONENT PIG-S"/>
    <property type="match status" value="1"/>
</dbReference>
<evidence type="ECO:0000256" key="1">
    <source>
        <dbReference type="ARBA" id="ARBA00004477"/>
    </source>
</evidence>
<evidence type="ECO:0000256" key="5">
    <source>
        <dbReference type="ARBA" id="ARBA00022692"/>
    </source>
</evidence>
<keyword evidence="7 10" id="KW-1133">Transmembrane helix</keyword>
<keyword evidence="12" id="KW-1185">Reference proteome</keyword>
<evidence type="ECO:0000256" key="4">
    <source>
        <dbReference type="ARBA" id="ARBA00022502"/>
    </source>
</evidence>
<dbReference type="EMBL" id="JAEOAQ010000002">
    <property type="protein sequence ID" value="KAG5420251.1"/>
    <property type="molecule type" value="Genomic_DNA"/>
</dbReference>
<dbReference type="Proteomes" id="UP000669133">
    <property type="component" value="Unassembled WGS sequence"/>
</dbReference>
<comment type="pathway">
    <text evidence="2">Glycolipid biosynthesis; glycosylphosphatidylinositol-anchor biosynthesis.</text>
</comment>
<dbReference type="AlphaFoldDB" id="A0A8H7ZHT1"/>
<sequence length="446" mass="50195">MESKESPNVGSLRKVITLIVIALMGGIGYPLFLYTTSIYRADLPIDQINSYDLSTMEFKIPIHVNVPVDGNKLKHNFEQLYPDLVNNWVIELVDEVNAKYVVNVHKDAQEAKVDTNGRTIDISLRSQDDLNTSIQQALFEQVFKNELDKLVSLKRGQSTSDISFAYSDKYNLVFSLLVEDGKKINWQIEQALAEFESVLVYLRNITSFSITTQIQYYSNLKGIYPDGVITQDDLTTFVDFGGWNLVNLDIEPTINFVTFIPKQPLSIANSDSNSFLISQWGGFKIYNRGLPSMPDATLTVDELIPIINIFANQLLQLLGLPQGDFQSLSIKLDSLQRVLVYKNLQNSIDNLKSLVKLSQSLKDITVPEETRQEVIYSLEQVDEAIKTKSVTAAAKAVSASNKAFFEKEMVQQAYFPSEHKLAVFLPLLGPISSIVIFNTIKLIKGR</sequence>
<evidence type="ECO:0000256" key="9">
    <source>
        <dbReference type="ARBA" id="ARBA00023180"/>
    </source>
</evidence>
<keyword evidence="4" id="KW-0337">GPI-anchor biosynthesis</keyword>
<proteinExistence type="inferred from homology"/>
<gene>
    <name evidence="11" type="ORF">I9W82_002131</name>
</gene>